<dbReference type="RefSeq" id="WP_257008958.1">
    <property type="nucleotide sequence ID" value="NZ_CP138934.1"/>
</dbReference>
<gene>
    <name evidence="1" type="ORF">EU91_0393</name>
</gene>
<name>A0A0A1ZGA3_PROMR</name>
<comment type="caution">
    <text evidence="1">The sequence shown here is derived from an EMBL/GenBank/DDBJ whole genome shotgun (WGS) entry which is preliminary data.</text>
</comment>
<proteinExistence type="predicted"/>
<evidence type="ECO:0000313" key="1">
    <source>
        <dbReference type="EMBL" id="KGF88460.1"/>
    </source>
</evidence>
<sequence>MVIIEWLLNGKRSREVVSLREAKHRRLQLEAFGAVIYWSERI</sequence>
<dbReference type="AlphaFoldDB" id="A0A0A1ZGA3"/>
<dbReference type="STRING" id="59925.EU91_0393"/>
<reference evidence="2" key="1">
    <citation type="journal article" date="2014" name="Sci. Data">
        <title>Genomes of diverse isolates of the marine cyanobacterium Prochlorococcus.</title>
        <authorList>
            <person name="Biller S."/>
            <person name="Berube P."/>
            <person name="Thompson J."/>
            <person name="Kelly L."/>
            <person name="Roggensack S."/>
            <person name="Awad L."/>
            <person name="Roache-Johnson K."/>
            <person name="Ding H."/>
            <person name="Giovannoni S.J."/>
            <person name="Moore L.R."/>
            <person name="Chisholm S.W."/>
        </authorList>
    </citation>
    <scope>NUCLEOTIDE SEQUENCE [LARGE SCALE GENOMIC DNA]</scope>
    <source>
        <strain evidence="2">GP2</strain>
    </source>
</reference>
<dbReference type="Proteomes" id="UP000030598">
    <property type="component" value="Unassembled WGS sequence"/>
</dbReference>
<evidence type="ECO:0000313" key="2">
    <source>
        <dbReference type="Proteomes" id="UP000030598"/>
    </source>
</evidence>
<organism evidence="1 2">
    <name type="scientific">Prochlorococcus marinus str. GP2</name>
    <dbReference type="NCBI Taxonomy" id="59925"/>
    <lineage>
        <taxon>Bacteria</taxon>
        <taxon>Bacillati</taxon>
        <taxon>Cyanobacteriota</taxon>
        <taxon>Cyanophyceae</taxon>
        <taxon>Synechococcales</taxon>
        <taxon>Prochlorococcaceae</taxon>
        <taxon>Prochlorococcus</taxon>
    </lineage>
</organism>
<protein>
    <submittedName>
        <fullName evidence="1">Uncharacterized protein</fullName>
    </submittedName>
</protein>
<dbReference type="EMBL" id="JNAH01000003">
    <property type="protein sequence ID" value="KGF88460.1"/>
    <property type="molecule type" value="Genomic_DNA"/>
</dbReference>
<accession>A0A0A1ZGA3</accession>